<evidence type="ECO:0000313" key="2">
    <source>
        <dbReference type="Proteomes" id="UP000193675"/>
    </source>
</evidence>
<dbReference type="AlphaFoldDB" id="A0A1X0ZRD1"/>
<gene>
    <name evidence="1" type="ORF">B7H17_20175</name>
</gene>
<name>A0A1X0ZRD1_PSEPU</name>
<dbReference type="EMBL" id="NBWC01000031">
    <property type="protein sequence ID" value="ORL62023.1"/>
    <property type="molecule type" value="Genomic_DNA"/>
</dbReference>
<comment type="caution">
    <text evidence="1">The sequence shown here is derived from an EMBL/GenBank/DDBJ whole genome shotgun (WGS) entry which is preliminary data.</text>
</comment>
<dbReference type="Proteomes" id="UP000193675">
    <property type="component" value="Unassembled WGS sequence"/>
</dbReference>
<protein>
    <submittedName>
        <fullName evidence="1">Uncharacterized protein</fullName>
    </submittedName>
</protein>
<sequence>MILKVMGNHRRPVILARVKTPRVLSLIRVIRMDSSKAQGRVVVQTTRKVIQNPKLEMQREMKDVRVSRSRMAAIRLTARVDQADRSLRVAMMPALVTQQAHNKVLLRVARMVKPALQKRLMAVL</sequence>
<organism evidence="1 2">
    <name type="scientific">Pseudomonas putida</name>
    <name type="common">Arthrobacter siderocapsulatus</name>
    <dbReference type="NCBI Taxonomy" id="303"/>
    <lineage>
        <taxon>Bacteria</taxon>
        <taxon>Pseudomonadati</taxon>
        <taxon>Pseudomonadota</taxon>
        <taxon>Gammaproteobacteria</taxon>
        <taxon>Pseudomonadales</taxon>
        <taxon>Pseudomonadaceae</taxon>
        <taxon>Pseudomonas</taxon>
    </lineage>
</organism>
<accession>A0A1X0ZRD1</accession>
<reference evidence="1 2" key="1">
    <citation type="submission" date="2017-04" db="EMBL/GenBank/DDBJ databases">
        <title>Presence of VIM-2 positive Pseudomonas species in chickens and their surrounding environment.</title>
        <authorList>
            <person name="Zhang R."/>
        </authorList>
    </citation>
    <scope>NUCLEOTIDE SEQUENCE [LARGE SCALE GENOMIC DNA]</scope>
    <source>
        <strain evidence="1 2">DZ-C18</strain>
    </source>
</reference>
<evidence type="ECO:0000313" key="1">
    <source>
        <dbReference type="EMBL" id="ORL62023.1"/>
    </source>
</evidence>
<proteinExistence type="predicted"/>